<dbReference type="EMBL" id="CT573213">
    <property type="protein sequence ID" value="CAJ64726.1"/>
    <property type="molecule type" value="Genomic_DNA"/>
</dbReference>
<keyword evidence="1" id="KW-0812">Transmembrane</keyword>
<feature type="domain" description="Acyltransferase 3" evidence="2">
    <location>
        <begin position="3"/>
        <end position="361"/>
    </location>
</feature>
<dbReference type="eggNOG" id="COG1835">
    <property type="taxonomic scope" value="Bacteria"/>
</dbReference>
<reference evidence="3 4" key="1">
    <citation type="journal article" date="2007" name="Genome Res.">
        <title>Genome characteristics of facultatively symbiotic Frankia sp. strains reflect host range and host plant biogeography.</title>
        <authorList>
            <person name="Normand P."/>
            <person name="Lapierre P."/>
            <person name="Tisa L.S."/>
            <person name="Gogarten J.P."/>
            <person name="Alloisio N."/>
            <person name="Bagnarol E."/>
            <person name="Bassi C.A."/>
            <person name="Berry A.M."/>
            <person name="Bickhart D.M."/>
            <person name="Choisne N."/>
            <person name="Couloux A."/>
            <person name="Cournoyer B."/>
            <person name="Cruveiller S."/>
            <person name="Daubin V."/>
            <person name="Demange N."/>
            <person name="Francino M.P."/>
            <person name="Goltsman E."/>
            <person name="Huang Y."/>
            <person name="Kopp O.R."/>
            <person name="Labarre L."/>
            <person name="Lapidus A."/>
            <person name="Lavire C."/>
            <person name="Marechal J."/>
            <person name="Martinez M."/>
            <person name="Mastronunzio J.E."/>
            <person name="Mullin B.C."/>
            <person name="Niemann J."/>
            <person name="Pujic P."/>
            <person name="Rawnsley T."/>
            <person name="Rouy Z."/>
            <person name="Schenowitz C."/>
            <person name="Sellstedt A."/>
            <person name="Tavares F."/>
            <person name="Tomkins J.P."/>
            <person name="Vallenet D."/>
            <person name="Valverde C."/>
            <person name="Wall L.G."/>
            <person name="Wang Y."/>
            <person name="Medigue C."/>
            <person name="Benson D.R."/>
        </authorList>
    </citation>
    <scope>NUCLEOTIDE SEQUENCE [LARGE SCALE GENOMIC DNA]</scope>
    <source>
        <strain evidence="4">DSM 45986 / CECT 9034 / ACN14a</strain>
    </source>
</reference>
<feature type="transmembrane region" description="Helical" evidence="1">
    <location>
        <begin position="177"/>
        <end position="199"/>
    </location>
</feature>
<dbReference type="InterPro" id="IPR002656">
    <property type="entry name" value="Acyl_transf_3_dom"/>
</dbReference>
<proteinExistence type="predicted"/>
<accession>Q0RCU8</accession>
<feature type="transmembrane region" description="Helical" evidence="1">
    <location>
        <begin position="342"/>
        <end position="364"/>
    </location>
</feature>
<dbReference type="Proteomes" id="UP000000657">
    <property type="component" value="Chromosome"/>
</dbReference>
<feature type="transmembrane region" description="Helical" evidence="1">
    <location>
        <begin position="305"/>
        <end position="322"/>
    </location>
</feature>
<evidence type="ECO:0000313" key="3">
    <source>
        <dbReference type="EMBL" id="CAJ64726.1"/>
    </source>
</evidence>
<feature type="transmembrane region" description="Helical" evidence="1">
    <location>
        <begin position="94"/>
        <end position="111"/>
    </location>
</feature>
<dbReference type="OrthoDB" id="9796461at2"/>
<dbReference type="AlphaFoldDB" id="Q0RCU8"/>
<feature type="transmembrane region" description="Helical" evidence="1">
    <location>
        <begin position="145"/>
        <end position="165"/>
    </location>
</feature>
<dbReference type="InterPro" id="IPR050879">
    <property type="entry name" value="Acyltransferase_3"/>
</dbReference>
<keyword evidence="1" id="KW-1133">Transmembrane helix</keyword>
<organism evidence="3 4">
    <name type="scientific">Frankia alni (strain DSM 45986 / CECT 9034 / ACN14a)</name>
    <dbReference type="NCBI Taxonomy" id="326424"/>
    <lineage>
        <taxon>Bacteria</taxon>
        <taxon>Bacillati</taxon>
        <taxon>Actinomycetota</taxon>
        <taxon>Actinomycetes</taxon>
        <taxon>Frankiales</taxon>
        <taxon>Frankiaceae</taxon>
        <taxon>Frankia</taxon>
    </lineage>
</organism>
<dbReference type="PANTHER" id="PTHR23028:SF131">
    <property type="entry name" value="BLR2367 PROTEIN"/>
    <property type="match status" value="1"/>
</dbReference>
<gene>
    <name evidence="3" type="ordered locus">FRAAL6102</name>
</gene>
<dbReference type="GO" id="GO:0016020">
    <property type="term" value="C:membrane"/>
    <property type="evidence" value="ECO:0007669"/>
    <property type="project" value="TreeGrafter"/>
</dbReference>
<evidence type="ECO:0000259" key="2">
    <source>
        <dbReference type="Pfam" id="PF01757"/>
    </source>
</evidence>
<keyword evidence="4" id="KW-1185">Reference proteome</keyword>
<dbReference type="RefSeq" id="WP_011607153.1">
    <property type="nucleotide sequence ID" value="NC_008278.1"/>
</dbReference>
<feature type="transmembrane region" description="Helical" evidence="1">
    <location>
        <begin position="211"/>
        <end position="232"/>
    </location>
</feature>
<dbReference type="STRING" id="326424.FRAAL6102"/>
<feature type="transmembrane region" description="Helical" evidence="1">
    <location>
        <begin position="56"/>
        <end position="73"/>
    </location>
</feature>
<sequence length="391" mass="43833">MDDLEGYRGVAALGVVVFHAYQFCREGAGGDSAGSSPDGYAYAGTPLGRLLLNLDGLVSLFLLLSGFLLYAPAARQVLAGRRVGSPRVFLLRRAVRILPLYWFATLLVWTYRNPDLPGDWRDLVEHLTFTQVFDSRRIFYTIGPAWSLSVEIFFYVAVALILLALRGWLPARSRPAVRALAIATPPTVMLVGSLAYHWWALELAHQPSDRWAIWFNPLAKAEMFAMGMFLAVAHARWGDRAVRARWLVPVRLVALAILAWGCAIRAEDARTSTEFNLLAMVAFTLLLGSSLFAPPRAWWRRALAARPLMFVGTVSYSVYLWHEPILLYLDTHHLLSHQATAFPWVALLLVVVSVPFGWVSYVILERPAGELKALFQPDGRLRSYYGPRHEG</sequence>
<evidence type="ECO:0000313" key="4">
    <source>
        <dbReference type="Proteomes" id="UP000000657"/>
    </source>
</evidence>
<name>Q0RCU8_FRAAA</name>
<dbReference type="GO" id="GO:0016747">
    <property type="term" value="F:acyltransferase activity, transferring groups other than amino-acyl groups"/>
    <property type="evidence" value="ECO:0007669"/>
    <property type="project" value="InterPro"/>
</dbReference>
<feature type="transmembrane region" description="Helical" evidence="1">
    <location>
        <begin position="244"/>
        <end position="263"/>
    </location>
</feature>
<dbReference type="KEGG" id="fal:FRAAL6102"/>
<feature type="transmembrane region" description="Helical" evidence="1">
    <location>
        <begin position="275"/>
        <end position="293"/>
    </location>
</feature>
<dbReference type="HOGENOM" id="CLU_005679_1_3_11"/>
<protein>
    <recommendedName>
        <fullName evidence="2">Acyltransferase 3 domain-containing protein</fullName>
    </recommendedName>
</protein>
<dbReference type="Pfam" id="PF01757">
    <property type="entry name" value="Acyl_transf_3"/>
    <property type="match status" value="1"/>
</dbReference>
<dbReference type="PANTHER" id="PTHR23028">
    <property type="entry name" value="ACETYLTRANSFERASE"/>
    <property type="match status" value="1"/>
</dbReference>
<keyword evidence="1" id="KW-0472">Membrane</keyword>
<evidence type="ECO:0000256" key="1">
    <source>
        <dbReference type="SAM" id="Phobius"/>
    </source>
</evidence>
<dbReference type="GO" id="GO:0000271">
    <property type="term" value="P:polysaccharide biosynthetic process"/>
    <property type="evidence" value="ECO:0007669"/>
    <property type="project" value="TreeGrafter"/>
</dbReference>